<dbReference type="GO" id="GO:0005524">
    <property type="term" value="F:ATP binding"/>
    <property type="evidence" value="ECO:0007669"/>
    <property type="project" value="UniProtKB-UniRule"/>
</dbReference>
<comment type="similarity">
    <text evidence="2 9">Belongs to the cation transport ATPase (P-type) (TC 3.A.3) family. Type IB subfamily.</text>
</comment>
<dbReference type="InterPro" id="IPR059000">
    <property type="entry name" value="ATPase_P-type_domA"/>
</dbReference>
<organism evidence="11 12">
    <name type="scientific">Desulfobacter postgatei</name>
    <dbReference type="NCBI Taxonomy" id="2293"/>
    <lineage>
        <taxon>Bacteria</taxon>
        <taxon>Pseudomonadati</taxon>
        <taxon>Thermodesulfobacteriota</taxon>
        <taxon>Desulfobacteria</taxon>
        <taxon>Desulfobacterales</taxon>
        <taxon>Desulfobacteraceae</taxon>
        <taxon>Desulfobacter</taxon>
    </lineage>
</organism>
<dbReference type="InterPro" id="IPR018303">
    <property type="entry name" value="ATPase_P-typ_P_site"/>
</dbReference>
<dbReference type="InterPro" id="IPR023299">
    <property type="entry name" value="ATPase_P-typ_cyto_dom_N"/>
</dbReference>
<keyword evidence="6" id="KW-0472">Membrane</keyword>
<dbReference type="SFLD" id="SFLDS00003">
    <property type="entry name" value="Haloacid_Dehalogenase"/>
    <property type="match status" value="1"/>
</dbReference>
<dbReference type="Gene3D" id="3.40.50.1000">
    <property type="entry name" value="HAD superfamily/HAD-like"/>
    <property type="match status" value="1"/>
</dbReference>
<dbReference type="PROSITE" id="PS00154">
    <property type="entry name" value="ATPASE_E1_E2"/>
    <property type="match status" value="1"/>
</dbReference>
<evidence type="ECO:0000256" key="1">
    <source>
        <dbReference type="ARBA" id="ARBA00004370"/>
    </source>
</evidence>
<dbReference type="SUPFAM" id="SSF56784">
    <property type="entry name" value="HAD-like"/>
    <property type="match status" value="1"/>
</dbReference>
<dbReference type="EC" id="7.2.2.12" evidence="7"/>
<dbReference type="Gene3D" id="3.40.1110.10">
    <property type="entry name" value="Calcium-transporting ATPase, cytoplasmic domain N"/>
    <property type="match status" value="1"/>
</dbReference>
<dbReference type="AlphaFoldDB" id="A0A2G6MR44"/>
<name>A0A2G6MR44_9BACT</name>
<dbReference type="PRINTS" id="PR00119">
    <property type="entry name" value="CATATPASE"/>
</dbReference>
<dbReference type="GO" id="GO:0046872">
    <property type="term" value="F:metal ion binding"/>
    <property type="evidence" value="ECO:0007669"/>
    <property type="project" value="UniProtKB-KW"/>
</dbReference>
<dbReference type="EMBL" id="PDTI01000038">
    <property type="protein sequence ID" value="PIE62563.1"/>
    <property type="molecule type" value="Genomic_DNA"/>
</dbReference>
<sequence>MTACIRSSVTIVSDLPNRMRLKGRFLRDPDLDPDYLEAILETIPGVESARLNGRASSTVVIYDGRTETRASVLGCIQDLPLDVFNGKNNRKGPPSLLNLSVKGALSIACFFLPASFAAPIALALSAPVILDGLACLWERKLKVEVLDAAAVSFSLWRLDYFTAATIVALLALGEYFEKISETKATGLLKSLLKPQTDKIWIEKDGQEIQIPFEDAGIGDRVVCGPGELIPLDGRVVEGEAAINQSSVTGESVPVHVKPGDEVISGSVIEDGRIIFEAVNVGAQTSVARISKFLEDSLRYESDSQKKSDELADKLVPVTFGLGVGLFALTRDLQKAAAVLTVDYSCVIKLSSPVAVRVAMHTAALQGVLLKGAQTVDSLARVDTLVFDKTGTLTRGELQVTDIFSAQDLDDDQLLGLAASAEEHYAHPVAAAVIGAAREKGLSLSPTSQVDFIVAHGVSAYIDDLNVLVGSRHFIEEDEGIDCSGADGAALAFQRDGKSLLYVARDGKLEGVLGLRDELRPEASAVLAGLKASGIKKIIILTGDTERTAKALAASLPDVDEVHAELRPEDKAEIVNRLKDEGCILGFTGDGVNDAPALVSADVGICLPSGADLAKESAQVILLKEDLNNLLTARLIAMRCQETIKQSFVSAVCLNSSFLLLASLGWLRPVASAILHNVSTVGIIGYAGMREKQLIDNTPKMIEAGEES</sequence>
<dbReference type="InterPro" id="IPR008250">
    <property type="entry name" value="ATPase_P-typ_transduc_dom_A_sf"/>
</dbReference>
<dbReference type="GO" id="GO:0016887">
    <property type="term" value="F:ATP hydrolysis activity"/>
    <property type="evidence" value="ECO:0007669"/>
    <property type="project" value="InterPro"/>
</dbReference>
<evidence type="ECO:0000256" key="5">
    <source>
        <dbReference type="ARBA" id="ARBA00022989"/>
    </source>
</evidence>
<dbReference type="InterPro" id="IPR001757">
    <property type="entry name" value="P_typ_ATPase"/>
</dbReference>
<comment type="catalytic activity">
    <reaction evidence="8">
        <text>Zn(2+)(in) + ATP + H2O = Zn(2+)(out) + ADP + phosphate + H(+)</text>
        <dbReference type="Rhea" id="RHEA:20621"/>
        <dbReference type="ChEBI" id="CHEBI:15377"/>
        <dbReference type="ChEBI" id="CHEBI:15378"/>
        <dbReference type="ChEBI" id="CHEBI:29105"/>
        <dbReference type="ChEBI" id="CHEBI:30616"/>
        <dbReference type="ChEBI" id="CHEBI:43474"/>
        <dbReference type="ChEBI" id="CHEBI:456216"/>
        <dbReference type="EC" id="7.2.2.12"/>
    </reaction>
</comment>
<protein>
    <recommendedName>
        <fullName evidence="7">P-type Zn(2+) transporter</fullName>
        <ecNumber evidence="7">7.2.2.12</ecNumber>
    </recommendedName>
</protein>
<feature type="domain" description="P-type ATPase A" evidence="10">
    <location>
        <begin position="197"/>
        <end position="293"/>
    </location>
</feature>
<keyword evidence="9" id="KW-0067">ATP-binding</keyword>
<dbReference type="InterPro" id="IPR036412">
    <property type="entry name" value="HAD-like_sf"/>
</dbReference>
<dbReference type="Pfam" id="PF00702">
    <property type="entry name" value="Hydrolase"/>
    <property type="match status" value="1"/>
</dbReference>
<dbReference type="GO" id="GO:0016463">
    <property type="term" value="F:P-type zinc transporter activity"/>
    <property type="evidence" value="ECO:0007669"/>
    <property type="project" value="UniProtKB-EC"/>
</dbReference>
<dbReference type="SFLD" id="SFLDF00027">
    <property type="entry name" value="p-type_atpase"/>
    <property type="match status" value="1"/>
</dbReference>
<keyword evidence="3" id="KW-0812">Transmembrane</keyword>
<evidence type="ECO:0000256" key="6">
    <source>
        <dbReference type="ARBA" id="ARBA00023136"/>
    </source>
</evidence>
<keyword evidence="5" id="KW-1133">Transmembrane helix</keyword>
<dbReference type="InterPro" id="IPR044492">
    <property type="entry name" value="P_typ_ATPase_HD_dom"/>
</dbReference>
<keyword evidence="9" id="KW-0479">Metal-binding</keyword>
<evidence type="ECO:0000256" key="8">
    <source>
        <dbReference type="ARBA" id="ARBA00047308"/>
    </source>
</evidence>
<proteinExistence type="inferred from homology"/>
<dbReference type="Gene3D" id="2.70.150.10">
    <property type="entry name" value="Calcium-transporting ATPase, cytoplasmic transduction domain A"/>
    <property type="match status" value="1"/>
</dbReference>
<dbReference type="SFLD" id="SFLDG00002">
    <property type="entry name" value="C1.7:_P-type_atpase_like"/>
    <property type="match status" value="1"/>
</dbReference>
<accession>A0A2G6MR44</accession>
<gene>
    <name evidence="11" type="ORF">CSA25_04500</name>
</gene>
<evidence type="ECO:0000256" key="7">
    <source>
        <dbReference type="ARBA" id="ARBA00039097"/>
    </source>
</evidence>
<evidence type="ECO:0000313" key="11">
    <source>
        <dbReference type="EMBL" id="PIE62563.1"/>
    </source>
</evidence>
<dbReference type="Proteomes" id="UP000231203">
    <property type="component" value="Unassembled WGS sequence"/>
</dbReference>
<evidence type="ECO:0000313" key="12">
    <source>
        <dbReference type="Proteomes" id="UP000231203"/>
    </source>
</evidence>
<dbReference type="InterPro" id="IPR051014">
    <property type="entry name" value="Cation_Transport_ATPase_IB"/>
</dbReference>
<evidence type="ECO:0000256" key="3">
    <source>
        <dbReference type="ARBA" id="ARBA00022692"/>
    </source>
</evidence>
<comment type="subcellular location">
    <subcellularLocation>
        <location evidence="9">Cell membrane</location>
    </subcellularLocation>
    <subcellularLocation>
        <location evidence="1">Membrane</location>
    </subcellularLocation>
</comment>
<evidence type="ECO:0000259" key="10">
    <source>
        <dbReference type="Pfam" id="PF00122"/>
    </source>
</evidence>
<evidence type="ECO:0000256" key="2">
    <source>
        <dbReference type="ARBA" id="ARBA00006024"/>
    </source>
</evidence>
<reference evidence="11 12" key="1">
    <citation type="submission" date="2017-10" db="EMBL/GenBank/DDBJ databases">
        <title>Novel microbial diversity and functional potential in the marine mammal oral microbiome.</title>
        <authorList>
            <person name="Dudek N.K."/>
            <person name="Sun C.L."/>
            <person name="Burstein D."/>
            <person name="Kantor R.S."/>
            <person name="Aliaga Goltsman D.S."/>
            <person name="Bik E.M."/>
            <person name="Thomas B.C."/>
            <person name="Banfield J.F."/>
            <person name="Relman D.A."/>
        </authorList>
    </citation>
    <scope>NUCLEOTIDE SEQUENCE [LARGE SCALE GENOMIC DNA]</scope>
    <source>
        <strain evidence="11">DOLJORAL78_47_202</strain>
    </source>
</reference>
<dbReference type="Pfam" id="PF00122">
    <property type="entry name" value="E1-E2_ATPase"/>
    <property type="match status" value="1"/>
</dbReference>
<dbReference type="PANTHER" id="PTHR48085:SF5">
    <property type="entry name" value="CADMIUM_ZINC-TRANSPORTING ATPASE HMA4-RELATED"/>
    <property type="match status" value="1"/>
</dbReference>
<keyword evidence="9" id="KW-0547">Nucleotide-binding</keyword>
<dbReference type="GO" id="GO:0005886">
    <property type="term" value="C:plasma membrane"/>
    <property type="evidence" value="ECO:0007669"/>
    <property type="project" value="UniProtKB-SubCell"/>
</dbReference>
<keyword evidence="9" id="KW-1003">Cell membrane</keyword>
<dbReference type="PANTHER" id="PTHR48085">
    <property type="entry name" value="CADMIUM/ZINC-TRANSPORTING ATPASE HMA2-RELATED"/>
    <property type="match status" value="1"/>
</dbReference>
<comment type="caution">
    <text evidence="11">The sequence shown here is derived from an EMBL/GenBank/DDBJ whole genome shotgun (WGS) entry which is preliminary data.</text>
</comment>
<dbReference type="PRINTS" id="PR00120">
    <property type="entry name" value="HATPASE"/>
</dbReference>
<dbReference type="NCBIfam" id="TIGR01494">
    <property type="entry name" value="ATPase_P-type"/>
    <property type="match status" value="1"/>
</dbReference>
<dbReference type="InterPro" id="IPR027256">
    <property type="entry name" value="P-typ_ATPase_IB"/>
</dbReference>
<dbReference type="NCBIfam" id="TIGR01525">
    <property type="entry name" value="ATPase-IB_hvy"/>
    <property type="match status" value="1"/>
</dbReference>
<keyword evidence="4" id="KW-1278">Translocase</keyword>
<dbReference type="SUPFAM" id="SSF81653">
    <property type="entry name" value="Calcium ATPase, transduction domain A"/>
    <property type="match status" value="1"/>
</dbReference>
<dbReference type="InterPro" id="IPR023214">
    <property type="entry name" value="HAD_sf"/>
</dbReference>
<evidence type="ECO:0000256" key="9">
    <source>
        <dbReference type="RuleBase" id="RU362081"/>
    </source>
</evidence>
<evidence type="ECO:0000256" key="4">
    <source>
        <dbReference type="ARBA" id="ARBA00022967"/>
    </source>
</evidence>